<dbReference type="VEuPathDB" id="FungiDB:AeMF1_012185"/>
<protein>
    <recommendedName>
        <fullName evidence="3">F-box domain-containing protein</fullName>
    </recommendedName>
</protein>
<evidence type="ECO:0008006" key="3">
    <source>
        <dbReference type="Google" id="ProtNLM"/>
    </source>
</evidence>
<dbReference type="GO" id="GO:0031146">
    <property type="term" value="P:SCF-dependent proteasomal ubiquitin-dependent protein catabolic process"/>
    <property type="evidence" value="ECO:0007669"/>
    <property type="project" value="TreeGrafter"/>
</dbReference>
<dbReference type="GO" id="GO:0019005">
    <property type="term" value="C:SCF ubiquitin ligase complex"/>
    <property type="evidence" value="ECO:0007669"/>
    <property type="project" value="TreeGrafter"/>
</dbReference>
<evidence type="ECO:0000313" key="2">
    <source>
        <dbReference type="Proteomes" id="UP000481153"/>
    </source>
</evidence>
<dbReference type="InterPro" id="IPR006553">
    <property type="entry name" value="Leu-rich_rpt_Cys-con_subtyp"/>
</dbReference>
<dbReference type="InterPro" id="IPR032675">
    <property type="entry name" value="LRR_dom_sf"/>
</dbReference>
<organism evidence="1 2">
    <name type="scientific">Aphanomyces euteiches</name>
    <dbReference type="NCBI Taxonomy" id="100861"/>
    <lineage>
        <taxon>Eukaryota</taxon>
        <taxon>Sar</taxon>
        <taxon>Stramenopiles</taxon>
        <taxon>Oomycota</taxon>
        <taxon>Saprolegniomycetes</taxon>
        <taxon>Saprolegniales</taxon>
        <taxon>Verrucalvaceae</taxon>
        <taxon>Aphanomyces</taxon>
    </lineage>
</organism>
<proteinExistence type="predicted"/>
<dbReference type="Proteomes" id="UP000481153">
    <property type="component" value="Unassembled WGS sequence"/>
</dbReference>
<evidence type="ECO:0000313" key="1">
    <source>
        <dbReference type="EMBL" id="KAF0735204.1"/>
    </source>
</evidence>
<sequence length="368" mass="40729">MYQVGMRTAKRGVWNISKYAAKQSRNGTLSVSMLLRERCLVTLSAVLVLELEGMADVKALETVPLCVHVSLLPTHLKLDLLSLVIQSPVCSAAVLATLLATDMDRLELEGYNLDDTSALERAWTFRQMGDNLTHIHVGGLALQASDFDALVHHVPNLQALDVSYNKHWHDKHTLNVLLGARQLVEMNLNWCHNVTDVSASHIARRGSNLKRLGLTGTSISSVGVVKLRCCALLEELSLQACDAVDTLPRDLLHLQAIDLRGLSYIPERTLVDFIAPVWRRLRKANLGESNLSSASFADLFCHGECPLLESLDLSWCFQLTNDAILACFQHAPSLKTIKLRCVDVDNSCLLAIGALRPLEASRESLWRL</sequence>
<accession>A0A6G0X5W9</accession>
<keyword evidence="2" id="KW-1185">Reference proteome</keyword>
<gene>
    <name evidence="1" type="ORF">Ae201684_008413</name>
</gene>
<comment type="caution">
    <text evidence="1">The sequence shown here is derived from an EMBL/GenBank/DDBJ whole genome shotgun (WGS) entry which is preliminary data.</text>
</comment>
<dbReference type="SUPFAM" id="SSF52047">
    <property type="entry name" value="RNI-like"/>
    <property type="match status" value="1"/>
</dbReference>
<reference evidence="1 2" key="1">
    <citation type="submission" date="2019-07" db="EMBL/GenBank/DDBJ databases">
        <title>Genomics analysis of Aphanomyces spp. identifies a new class of oomycete effector associated with host adaptation.</title>
        <authorList>
            <person name="Gaulin E."/>
        </authorList>
    </citation>
    <scope>NUCLEOTIDE SEQUENCE [LARGE SCALE GENOMIC DNA]</scope>
    <source>
        <strain evidence="1 2">ATCC 201684</strain>
    </source>
</reference>
<dbReference type="SMART" id="SM00367">
    <property type="entry name" value="LRR_CC"/>
    <property type="match status" value="2"/>
</dbReference>
<dbReference type="PANTHER" id="PTHR13318">
    <property type="entry name" value="PARTNER OF PAIRED, ISOFORM B-RELATED"/>
    <property type="match status" value="1"/>
</dbReference>
<dbReference type="EMBL" id="VJMJ01000101">
    <property type="protein sequence ID" value="KAF0735204.1"/>
    <property type="molecule type" value="Genomic_DNA"/>
</dbReference>
<name>A0A6G0X5W9_9STRA</name>
<dbReference type="AlphaFoldDB" id="A0A6G0X5W9"/>
<dbReference type="Gene3D" id="3.80.10.10">
    <property type="entry name" value="Ribonuclease Inhibitor"/>
    <property type="match status" value="2"/>
</dbReference>